<dbReference type="Proteomes" id="UP000230233">
    <property type="component" value="Chromosome II"/>
</dbReference>
<dbReference type="GO" id="GO:0004364">
    <property type="term" value="F:glutathione transferase activity"/>
    <property type="evidence" value="ECO:0007669"/>
    <property type="project" value="UniProtKB-EC"/>
</dbReference>
<dbReference type="InterPro" id="IPR036249">
    <property type="entry name" value="Thioredoxin-like_sf"/>
</dbReference>
<dbReference type="EMBL" id="PDUG01000002">
    <property type="protein sequence ID" value="PIC47162.1"/>
    <property type="molecule type" value="Genomic_DNA"/>
</dbReference>
<gene>
    <name evidence="8" type="primary">Cni-gst-24</name>
    <name evidence="8" type="synonym">Cnig_chr_II.g6607</name>
    <name evidence="8" type="ORF">B9Z55_006607</name>
</gene>
<dbReference type="InterPro" id="IPR040079">
    <property type="entry name" value="Glutathione_S-Trfase"/>
</dbReference>
<dbReference type="InterPro" id="IPR010987">
    <property type="entry name" value="Glutathione-S-Trfase_C-like"/>
</dbReference>
<dbReference type="CDD" id="cd03192">
    <property type="entry name" value="GST_C_Sigma_like"/>
    <property type="match status" value="1"/>
</dbReference>
<dbReference type="PROSITE" id="PS50404">
    <property type="entry name" value="GST_NTER"/>
    <property type="match status" value="1"/>
</dbReference>
<accession>A0A2G5V5Y0</accession>
<dbReference type="STRING" id="1611254.A0A2G5V5Y0"/>
<protein>
    <recommendedName>
        <fullName evidence="1">glutathione transferase</fullName>
        <ecNumber evidence="1">2.5.1.18</ecNumber>
    </recommendedName>
    <alternativeName>
        <fullName evidence="5">GST class-sigma</fullName>
    </alternativeName>
</protein>
<dbReference type="SFLD" id="SFLDG00363">
    <property type="entry name" value="AMPS_(cytGST):_Alpha-__Mu-__Pi"/>
    <property type="match status" value="1"/>
</dbReference>
<sequence>MPQYKLTYFNLRGWAEPARQLFKLAHVDFEDVRLEPLKSVENGTPEWEALKPKTPFGQLPVLNVDGFDIPQSAAILRYLGRKFGYAGKTPEEEAWVDAIVDQFKDFITPLRQLIMAQRGGNAEEVEKVQKETFGPARDNLFKILNGILEKSKSGFLVGDGVTWADLVIADIITTMEKLGVFDVTAAENKKLADFREKVNSIPEIKEHNEQRPDSVV</sequence>
<dbReference type="PANTHER" id="PTHR11571:SF256">
    <property type="entry name" value="GST C-TERMINAL DOMAIN-CONTAINING PROTEIN-RELATED"/>
    <property type="match status" value="1"/>
</dbReference>
<name>A0A2G5V5Y0_9PELO</name>
<dbReference type="Gene3D" id="1.20.1050.10">
    <property type="match status" value="1"/>
</dbReference>
<dbReference type="Gene3D" id="3.40.30.10">
    <property type="entry name" value="Glutaredoxin"/>
    <property type="match status" value="1"/>
</dbReference>
<dbReference type="GO" id="GO:0005737">
    <property type="term" value="C:cytoplasm"/>
    <property type="evidence" value="ECO:0007669"/>
    <property type="project" value="UniProtKB-ARBA"/>
</dbReference>
<dbReference type="Pfam" id="PF14497">
    <property type="entry name" value="GST_C_3"/>
    <property type="match status" value="1"/>
</dbReference>
<dbReference type="FunFam" id="3.40.30.10:FF:000345">
    <property type="entry name" value="Glutathione S-Transferase"/>
    <property type="match status" value="1"/>
</dbReference>
<evidence type="ECO:0000259" key="6">
    <source>
        <dbReference type="PROSITE" id="PS50404"/>
    </source>
</evidence>
<feature type="domain" description="GST C-terminal" evidence="7">
    <location>
        <begin position="89"/>
        <end position="216"/>
    </location>
</feature>
<dbReference type="PROSITE" id="PS50405">
    <property type="entry name" value="GST_CTER"/>
    <property type="match status" value="1"/>
</dbReference>
<evidence type="ECO:0000313" key="9">
    <source>
        <dbReference type="Proteomes" id="UP000230233"/>
    </source>
</evidence>
<evidence type="ECO:0000256" key="1">
    <source>
        <dbReference type="ARBA" id="ARBA00012452"/>
    </source>
</evidence>
<dbReference type="SUPFAM" id="SSF52833">
    <property type="entry name" value="Thioredoxin-like"/>
    <property type="match status" value="1"/>
</dbReference>
<dbReference type="InterPro" id="IPR050213">
    <property type="entry name" value="GST_superfamily"/>
</dbReference>
<dbReference type="InterPro" id="IPR004045">
    <property type="entry name" value="Glutathione_S-Trfase_N"/>
</dbReference>
<dbReference type="InterPro" id="IPR036282">
    <property type="entry name" value="Glutathione-S-Trfase_C_sf"/>
</dbReference>
<evidence type="ECO:0000256" key="4">
    <source>
        <dbReference type="ARBA" id="ARBA00047960"/>
    </source>
</evidence>
<dbReference type="SUPFAM" id="SSF47616">
    <property type="entry name" value="GST C-terminal domain-like"/>
    <property type="match status" value="1"/>
</dbReference>
<feature type="domain" description="GST N-terminal" evidence="6">
    <location>
        <begin position="2"/>
        <end position="87"/>
    </location>
</feature>
<dbReference type="InterPro" id="IPR004046">
    <property type="entry name" value="GST_C"/>
</dbReference>
<comment type="catalytic activity">
    <reaction evidence="4">
        <text>RX + glutathione = an S-substituted glutathione + a halide anion + H(+)</text>
        <dbReference type="Rhea" id="RHEA:16437"/>
        <dbReference type="ChEBI" id="CHEBI:15378"/>
        <dbReference type="ChEBI" id="CHEBI:16042"/>
        <dbReference type="ChEBI" id="CHEBI:17792"/>
        <dbReference type="ChEBI" id="CHEBI:57925"/>
        <dbReference type="ChEBI" id="CHEBI:90779"/>
        <dbReference type="EC" id="2.5.1.18"/>
    </reaction>
</comment>
<evidence type="ECO:0000259" key="7">
    <source>
        <dbReference type="PROSITE" id="PS50405"/>
    </source>
</evidence>
<dbReference type="FunFam" id="1.20.1050.10:FF:000031">
    <property type="entry name" value="Glutathione S-Transferase"/>
    <property type="match status" value="1"/>
</dbReference>
<dbReference type="EC" id="2.5.1.18" evidence="1"/>
<dbReference type="SFLD" id="SFLDS00019">
    <property type="entry name" value="Glutathione_Transferase_(cytos"/>
    <property type="match status" value="1"/>
</dbReference>
<evidence type="ECO:0000313" key="8">
    <source>
        <dbReference type="EMBL" id="PIC47162.1"/>
    </source>
</evidence>
<proteinExistence type="inferred from homology"/>
<reference evidence="9" key="1">
    <citation type="submission" date="2017-10" db="EMBL/GenBank/DDBJ databases">
        <title>Rapid genome shrinkage in a self-fertile nematode reveals novel sperm competition proteins.</title>
        <authorList>
            <person name="Yin D."/>
            <person name="Schwarz E.M."/>
            <person name="Thomas C.G."/>
            <person name="Felde R.L."/>
            <person name="Korf I.F."/>
            <person name="Cutter A.D."/>
            <person name="Schartner C.M."/>
            <person name="Ralston E.J."/>
            <person name="Meyer B.J."/>
            <person name="Haag E.S."/>
        </authorList>
    </citation>
    <scope>NUCLEOTIDE SEQUENCE [LARGE SCALE GENOMIC DNA]</scope>
    <source>
        <strain evidence="9">JU1422</strain>
    </source>
</reference>
<evidence type="ECO:0000256" key="5">
    <source>
        <dbReference type="ARBA" id="ARBA00078118"/>
    </source>
</evidence>
<organism evidence="8 9">
    <name type="scientific">Caenorhabditis nigoni</name>
    <dbReference type="NCBI Taxonomy" id="1611254"/>
    <lineage>
        <taxon>Eukaryota</taxon>
        <taxon>Metazoa</taxon>
        <taxon>Ecdysozoa</taxon>
        <taxon>Nematoda</taxon>
        <taxon>Chromadorea</taxon>
        <taxon>Rhabditida</taxon>
        <taxon>Rhabditina</taxon>
        <taxon>Rhabditomorpha</taxon>
        <taxon>Rhabditoidea</taxon>
        <taxon>Rhabditidae</taxon>
        <taxon>Peloderinae</taxon>
        <taxon>Caenorhabditis</taxon>
    </lineage>
</organism>
<keyword evidence="2" id="KW-0808">Transferase</keyword>
<evidence type="ECO:0000256" key="3">
    <source>
        <dbReference type="ARBA" id="ARBA00038317"/>
    </source>
</evidence>
<dbReference type="Pfam" id="PF02798">
    <property type="entry name" value="GST_N"/>
    <property type="match status" value="1"/>
</dbReference>
<dbReference type="SFLD" id="SFLDG01205">
    <property type="entry name" value="AMPS.1"/>
    <property type="match status" value="1"/>
</dbReference>
<dbReference type="AlphaFoldDB" id="A0A2G5V5Y0"/>
<comment type="similarity">
    <text evidence="3">Belongs to the GST superfamily. Sigma family.</text>
</comment>
<dbReference type="GO" id="GO:0006749">
    <property type="term" value="P:glutathione metabolic process"/>
    <property type="evidence" value="ECO:0007669"/>
    <property type="project" value="TreeGrafter"/>
</dbReference>
<dbReference type="CDD" id="cd03039">
    <property type="entry name" value="GST_N_Sigma_like"/>
    <property type="match status" value="1"/>
</dbReference>
<evidence type="ECO:0000256" key="2">
    <source>
        <dbReference type="ARBA" id="ARBA00022679"/>
    </source>
</evidence>
<dbReference type="OrthoDB" id="414243at2759"/>
<dbReference type="PANTHER" id="PTHR11571">
    <property type="entry name" value="GLUTATHIONE S-TRANSFERASE"/>
    <property type="match status" value="1"/>
</dbReference>
<comment type="caution">
    <text evidence="8">The sequence shown here is derived from an EMBL/GenBank/DDBJ whole genome shotgun (WGS) entry which is preliminary data.</text>
</comment>
<keyword evidence="9" id="KW-1185">Reference proteome</keyword>